<evidence type="ECO:0000256" key="7">
    <source>
        <dbReference type="ARBA" id="ARBA00047899"/>
    </source>
</evidence>
<evidence type="ECO:0000256" key="6">
    <source>
        <dbReference type="ARBA" id="ARBA00022840"/>
    </source>
</evidence>
<evidence type="ECO:0000256" key="2">
    <source>
        <dbReference type="ARBA" id="ARBA00022527"/>
    </source>
</evidence>
<keyword evidence="4" id="KW-0547">Nucleotide-binding</keyword>
<keyword evidence="2" id="KW-0723">Serine/threonine-protein kinase</keyword>
<dbReference type="EMBL" id="OC318244">
    <property type="protein sequence ID" value="CAD7401143.1"/>
    <property type="molecule type" value="Genomic_DNA"/>
</dbReference>
<reference evidence="9" key="1">
    <citation type="submission" date="2020-11" db="EMBL/GenBank/DDBJ databases">
        <authorList>
            <person name="Tran Van P."/>
        </authorList>
    </citation>
    <scope>NUCLEOTIDE SEQUENCE</scope>
</reference>
<dbReference type="AlphaFoldDB" id="A0A7R9GYJ8"/>
<dbReference type="GO" id="GO:0004674">
    <property type="term" value="F:protein serine/threonine kinase activity"/>
    <property type="evidence" value="ECO:0007669"/>
    <property type="project" value="UniProtKB-KW"/>
</dbReference>
<organism evidence="9">
    <name type="scientific">Timema cristinae</name>
    <name type="common">Walking stick</name>
    <dbReference type="NCBI Taxonomy" id="61476"/>
    <lineage>
        <taxon>Eukaryota</taxon>
        <taxon>Metazoa</taxon>
        <taxon>Ecdysozoa</taxon>
        <taxon>Arthropoda</taxon>
        <taxon>Hexapoda</taxon>
        <taxon>Insecta</taxon>
        <taxon>Pterygota</taxon>
        <taxon>Neoptera</taxon>
        <taxon>Polyneoptera</taxon>
        <taxon>Phasmatodea</taxon>
        <taxon>Timematodea</taxon>
        <taxon>Timematoidea</taxon>
        <taxon>Timematidae</taxon>
        <taxon>Timema</taxon>
    </lineage>
</organism>
<keyword evidence="3" id="KW-0808">Transferase</keyword>
<proteinExistence type="predicted"/>
<evidence type="ECO:0000256" key="4">
    <source>
        <dbReference type="ARBA" id="ARBA00022741"/>
    </source>
</evidence>
<comment type="catalytic activity">
    <reaction evidence="8">
        <text>L-seryl-[protein] + ATP = O-phospho-L-seryl-[protein] + ADP + H(+)</text>
        <dbReference type="Rhea" id="RHEA:17989"/>
        <dbReference type="Rhea" id="RHEA-COMP:9863"/>
        <dbReference type="Rhea" id="RHEA-COMP:11604"/>
        <dbReference type="ChEBI" id="CHEBI:15378"/>
        <dbReference type="ChEBI" id="CHEBI:29999"/>
        <dbReference type="ChEBI" id="CHEBI:30616"/>
        <dbReference type="ChEBI" id="CHEBI:83421"/>
        <dbReference type="ChEBI" id="CHEBI:456216"/>
        <dbReference type="EC" id="2.7.11.1"/>
    </reaction>
</comment>
<evidence type="ECO:0000256" key="1">
    <source>
        <dbReference type="ARBA" id="ARBA00012513"/>
    </source>
</evidence>
<sequence>MSLMILELARDWNYDEDEKVRYVHSPGQRGYLRSDVAACVLPSDKGDVFNQALSIVLEYPDKTKEIIFNMDCVSLKINFHIPHYFLHLHMGSNCGVQLDHSLNNFATIRTTSIVTKQQKEHMQEEMHEQMTGYKRMRREHQAALLKASVRGMQSTKDGLKYYNYQCNTVSFTKNFIKKGHGAHKLYLAGLKDEKGIEAEQKKQDQEDKEKIKITQPSTHWMIIARYMPTTDVSHLSDYTETSPESPAAKINECCSCLGLSPSMENIARCVPTCKHR</sequence>
<dbReference type="GO" id="GO:0005737">
    <property type="term" value="C:cytoplasm"/>
    <property type="evidence" value="ECO:0007669"/>
    <property type="project" value="TreeGrafter"/>
</dbReference>
<dbReference type="PANTHER" id="PTHR47167:SF4">
    <property type="entry name" value="SERINE_THREONINE-PROTEIN KINASE TAO"/>
    <property type="match status" value="1"/>
</dbReference>
<dbReference type="InterPro" id="IPR051234">
    <property type="entry name" value="TAO_STE20_kinase"/>
</dbReference>
<dbReference type="EC" id="2.7.11.1" evidence="1"/>
<evidence type="ECO:0000256" key="8">
    <source>
        <dbReference type="ARBA" id="ARBA00048679"/>
    </source>
</evidence>
<comment type="catalytic activity">
    <reaction evidence="7">
        <text>L-threonyl-[protein] + ATP = O-phospho-L-threonyl-[protein] + ADP + H(+)</text>
        <dbReference type="Rhea" id="RHEA:46608"/>
        <dbReference type="Rhea" id="RHEA-COMP:11060"/>
        <dbReference type="Rhea" id="RHEA-COMP:11605"/>
        <dbReference type="ChEBI" id="CHEBI:15378"/>
        <dbReference type="ChEBI" id="CHEBI:30013"/>
        <dbReference type="ChEBI" id="CHEBI:30616"/>
        <dbReference type="ChEBI" id="CHEBI:61977"/>
        <dbReference type="ChEBI" id="CHEBI:456216"/>
        <dbReference type="EC" id="2.7.11.1"/>
    </reaction>
</comment>
<name>A0A7R9GYJ8_TIMCR</name>
<evidence type="ECO:0000256" key="3">
    <source>
        <dbReference type="ARBA" id="ARBA00022679"/>
    </source>
</evidence>
<evidence type="ECO:0000313" key="9">
    <source>
        <dbReference type="EMBL" id="CAD7401143.1"/>
    </source>
</evidence>
<keyword evidence="5" id="KW-0418">Kinase</keyword>
<dbReference type="PANTHER" id="PTHR47167">
    <property type="entry name" value="SERINE/THREONINE-PROTEIN KINASE TAO1-LIKE PROTEIN"/>
    <property type="match status" value="1"/>
</dbReference>
<keyword evidence="6" id="KW-0067">ATP-binding</keyword>
<protein>
    <recommendedName>
        <fullName evidence="1">non-specific serine/threonine protein kinase</fullName>
        <ecNumber evidence="1">2.7.11.1</ecNumber>
    </recommendedName>
</protein>
<gene>
    <name evidence="9" type="ORF">TCEB3V08_LOCUS5870</name>
</gene>
<dbReference type="GO" id="GO:0005524">
    <property type="term" value="F:ATP binding"/>
    <property type="evidence" value="ECO:0007669"/>
    <property type="project" value="UniProtKB-KW"/>
</dbReference>
<evidence type="ECO:0000256" key="5">
    <source>
        <dbReference type="ARBA" id="ARBA00022777"/>
    </source>
</evidence>
<accession>A0A7R9GYJ8</accession>